<feature type="transmembrane region" description="Helical" evidence="8">
    <location>
        <begin position="234"/>
        <end position="254"/>
    </location>
</feature>
<feature type="transmembrane region" description="Helical" evidence="8">
    <location>
        <begin position="157"/>
        <end position="177"/>
    </location>
</feature>
<keyword evidence="6 8" id="KW-1133">Transmembrane helix</keyword>
<dbReference type="EMBL" id="CP064782">
    <property type="protein sequence ID" value="QWT48532.1"/>
    <property type="molecule type" value="Genomic_DNA"/>
</dbReference>
<protein>
    <submittedName>
        <fullName evidence="10">MFS transporter</fullName>
    </submittedName>
</protein>
<feature type="transmembrane region" description="Helical" evidence="8">
    <location>
        <begin position="329"/>
        <end position="349"/>
    </location>
</feature>
<keyword evidence="7 8" id="KW-0472">Membrane</keyword>
<proteinExistence type="predicted"/>
<dbReference type="KEGG" id="aiq:Azoinq_11825"/>
<feature type="transmembrane region" description="Helical" evidence="8">
    <location>
        <begin position="12"/>
        <end position="31"/>
    </location>
</feature>
<evidence type="ECO:0000256" key="7">
    <source>
        <dbReference type="ARBA" id="ARBA00023136"/>
    </source>
</evidence>
<evidence type="ECO:0000256" key="2">
    <source>
        <dbReference type="ARBA" id="ARBA00022448"/>
    </source>
</evidence>
<reference evidence="10" key="1">
    <citation type="submission" date="2020-11" db="EMBL/GenBank/DDBJ databases">
        <title>Azospira inquinata sp. nov.</title>
        <authorList>
            <person name="Moe W.M."/>
            <person name="Mikes M.C."/>
        </authorList>
    </citation>
    <scope>NUCLEOTIDE SEQUENCE</scope>
    <source>
        <strain evidence="10">Azo-3</strain>
    </source>
</reference>
<dbReference type="Proteomes" id="UP000683428">
    <property type="component" value="Chromosome"/>
</dbReference>
<feature type="domain" description="Major facilitator superfamily associated" evidence="9">
    <location>
        <begin position="6"/>
        <end position="359"/>
    </location>
</feature>
<gene>
    <name evidence="10" type="ORF">Azoinq_11825</name>
</gene>
<keyword evidence="2" id="KW-0813">Transport</keyword>
<evidence type="ECO:0000313" key="11">
    <source>
        <dbReference type="Proteomes" id="UP000683428"/>
    </source>
</evidence>
<dbReference type="PIRSF" id="PIRSF004925">
    <property type="entry name" value="HcaT"/>
    <property type="match status" value="1"/>
</dbReference>
<evidence type="ECO:0000256" key="8">
    <source>
        <dbReference type="SAM" id="Phobius"/>
    </source>
</evidence>
<dbReference type="RefSeq" id="WP_216128832.1">
    <property type="nucleotide sequence ID" value="NZ_CP064782.1"/>
</dbReference>
<dbReference type="PANTHER" id="PTHR23522">
    <property type="entry name" value="BLL5896 PROTEIN"/>
    <property type="match status" value="1"/>
</dbReference>
<dbReference type="GO" id="GO:0005886">
    <property type="term" value="C:plasma membrane"/>
    <property type="evidence" value="ECO:0007669"/>
    <property type="project" value="UniProtKB-SubCell"/>
</dbReference>
<keyword evidence="5 8" id="KW-0812">Transmembrane</keyword>
<dbReference type="PANTHER" id="PTHR23522:SF10">
    <property type="entry name" value="3-PHENYLPROPIONIC ACID TRANSPORTER-RELATED"/>
    <property type="match status" value="1"/>
</dbReference>
<feature type="transmembrane region" description="Helical" evidence="8">
    <location>
        <begin position="96"/>
        <end position="120"/>
    </location>
</feature>
<evidence type="ECO:0000256" key="3">
    <source>
        <dbReference type="ARBA" id="ARBA00022475"/>
    </source>
</evidence>
<evidence type="ECO:0000256" key="4">
    <source>
        <dbReference type="ARBA" id="ARBA00022519"/>
    </source>
</evidence>
<name>A0A975SLH3_9RHOO</name>
<dbReference type="GO" id="GO:0015528">
    <property type="term" value="F:lactose:proton symporter activity"/>
    <property type="evidence" value="ECO:0007669"/>
    <property type="project" value="TreeGrafter"/>
</dbReference>
<feature type="transmembrane region" description="Helical" evidence="8">
    <location>
        <begin position="132"/>
        <end position="151"/>
    </location>
</feature>
<evidence type="ECO:0000256" key="1">
    <source>
        <dbReference type="ARBA" id="ARBA00004429"/>
    </source>
</evidence>
<feature type="transmembrane region" description="Helical" evidence="8">
    <location>
        <begin position="355"/>
        <end position="376"/>
    </location>
</feature>
<feature type="transmembrane region" description="Helical" evidence="8">
    <location>
        <begin position="300"/>
        <end position="317"/>
    </location>
</feature>
<keyword evidence="3" id="KW-1003">Cell membrane</keyword>
<dbReference type="AlphaFoldDB" id="A0A975SLH3"/>
<feature type="transmembrane region" description="Helical" evidence="8">
    <location>
        <begin position="266"/>
        <end position="294"/>
    </location>
</feature>
<accession>A0A975SLH3</accession>
<keyword evidence="4" id="KW-0997">Cell inner membrane</keyword>
<dbReference type="InterPro" id="IPR026032">
    <property type="entry name" value="HcaT-like"/>
</dbReference>
<organism evidence="10 11">
    <name type="scientific">Azospira inquinata</name>
    <dbReference type="NCBI Taxonomy" id="2785627"/>
    <lineage>
        <taxon>Bacteria</taxon>
        <taxon>Pseudomonadati</taxon>
        <taxon>Pseudomonadota</taxon>
        <taxon>Betaproteobacteria</taxon>
        <taxon>Rhodocyclales</taxon>
        <taxon>Rhodocyclaceae</taxon>
        <taxon>Azospira</taxon>
    </lineage>
</organism>
<dbReference type="Pfam" id="PF12832">
    <property type="entry name" value="MFS_1_like"/>
    <property type="match status" value="1"/>
</dbReference>
<evidence type="ECO:0000313" key="10">
    <source>
        <dbReference type="EMBL" id="QWT48532.1"/>
    </source>
</evidence>
<dbReference type="InterPro" id="IPR024989">
    <property type="entry name" value="MFS_assoc_dom"/>
</dbReference>
<evidence type="ECO:0000256" key="5">
    <source>
        <dbReference type="ARBA" id="ARBA00022692"/>
    </source>
</evidence>
<evidence type="ECO:0000256" key="6">
    <source>
        <dbReference type="ARBA" id="ARBA00022989"/>
    </source>
</evidence>
<keyword evidence="11" id="KW-1185">Reference proteome</keyword>
<feature type="transmembrane region" description="Helical" evidence="8">
    <location>
        <begin position="37"/>
        <end position="59"/>
    </location>
</feature>
<feature type="transmembrane region" description="Helical" evidence="8">
    <location>
        <begin position="203"/>
        <end position="222"/>
    </location>
</feature>
<dbReference type="GO" id="GO:0030395">
    <property type="term" value="F:lactose binding"/>
    <property type="evidence" value="ECO:0007669"/>
    <property type="project" value="TreeGrafter"/>
</dbReference>
<feature type="transmembrane region" description="Helical" evidence="8">
    <location>
        <begin position="71"/>
        <end position="90"/>
    </location>
</feature>
<evidence type="ECO:0000259" key="9">
    <source>
        <dbReference type="Pfam" id="PF12832"/>
    </source>
</evidence>
<sequence length="385" mass="42049">MPASLYWRLSGYYFCHFAFIGVFSPYFSLYLKSLSLSAWDIGLVAGQMQLMRMFAPAFWGWLADRQARRISLVRLAAGVSVLAVTGLYYARTPWPLLGAVGLLSFFWAASLPLMETLVFNHLGAHPQGYSRIRLWGSVGFIVTVLGVGAWLDHAGPWVVPTAFLVLMSGVFLFSLVVPEGRGMVRKGTAVSLKAVLAQPRVRALLGAAFCMSAAHGAYYVFYSIHLTEHGYSKTLVGLLWSLGVVVEIGVFYFLHRLLKRFSLRFLLLLAFAAAVLRFVAIGWGAGWLVVLLLAQTCHGLTFGAHHGVSISAINRWFPGQCQARGQALYSALSFGAGGLLGSVVSGWTWTAWGPAWTFSLSALFALLGWALVALWVRDGEGEGAR</sequence>
<comment type="subcellular location">
    <subcellularLocation>
        <location evidence="1">Cell inner membrane</location>
        <topology evidence="1">Multi-pass membrane protein</topology>
    </subcellularLocation>
</comment>
<dbReference type="NCBIfam" id="NF037955">
    <property type="entry name" value="mfs"/>
    <property type="match status" value="1"/>
</dbReference>